<dbReference type="Pfam" id="PF00069">
    <property type="entry name" value="Pkinase"/>
    <property type="match status" value="1"/>
</dbReference>
<name>A0A6C0K6G2_9ZZZZ</name>
<feature type="region of interest" description="Disordered" evidence="11">
    <location>
        <begin position="341"/>
        <end position="363"/>
    </location>
</feature>
<evidence type="ECO:0000256" key="1">
    <source>
        <dbReference type="ARBA" id="ARBA00012513"/>
    </source>
</evidence>
<dbReference type="EC" id="2.7.11.1" evidence="1"/>
<dbReference type="Gene3D" id="3.30.200.20">
    <property type="entry name" value="Phosphorylase Kinase, domain 1"/>
    <property type="match status" value="1"/>
</dbReference>
<dbReference type="GO" id="GO:0005524">
    <property type="term" value="F:ATP binding"/>
    <property type="evidence" value="ECO:0007669"/>
    <property type="project" value="UniProtKB-KW"/>
</dbReference>
<dbReference type="PANTHER" id="PTHR11042">
    <property type="entry name" value="EUKARYOTIC TRANSLATION INITIATION FACTOR 2-ALPHA KINASE EIF2-ALPHA KINASE -RELATED"/>
    <property type="match status" value="1"/>
</dbReference>
<dbReference type="GO" id="GO:0004694">
    <property type="term" value="F:eukaryotic translation initiation factor 2alpha kinase activity"/>
    <property type="evidence" value="ECO:0007669"/>
    <property type="project" value="TreeGrafter"/>
</dbReference>
<keyword evidence="2" id="KW-0723">Serine/threonine-protein kinase</keyword>
<evidence type="ECO:0000256" key="6">
    <source>
        <dbReference type="ARBA" id="ARBA00022840"/>
    </source>
</evidence>
<keyword evidence="7" id="KW-0652">Protein synthesis inhibitor</keyword>
<sequence>MKSWRKTKKVFSLVSSLMSYSSLPALVNNALSTVPMTLIGKGGFGKVYREHYPLDDHVYAVKRVLLTHETAGNTLREVRVLSGLDHEHIVRYYHSWLESVSSPTESGVIMGTLSSESISSLASSSSSGAGEEEGEEQIQESINPLPRFFLCIRMQFCESTLYRYLRENNQRVFPRKDDLRFIREMISGVRYLHSQGILHRDLKPENMLLYNNSIKISDFGLAKILFGHGGSDGSGETTPLACKPSSMYLGTPLYAPPEQYRREEEEKEGEKETPLGMEADIYSLCVIFFEMSISFTTEMERILRIQSFRSGHMTGVIHPLLQKAMGPPGERPSLDDLEAVLSNATGIKESRDNMPGYKTGNEE</sequence>
<accession>A0A6C0K6G2</accession>
<evidence type="ECO:0000256" key="4">
    <source>
        <dbReference type="ARBA" id="ARBA00022741"/>
    </source>
</evidence>
<organism evidence="13">
    <name type="scientific">viral metagenome</name>
    <dbReference type="NCBI Taxonomy" id="1070528"/>
    <lineage>
        <taxon>unclassified sequences</taxon>
        <taxon>metagenomes</taxon>
        <taxon>organismal metagenomes</taxon>
    </lineage>
</organism>
<dbReference type="PROSITE" id="PS00108">
    <property type="entry name" value="PROTEIN_KINASE_ST"/>
    <property type="match status" value="1"/>
</dbReference>
<dbReference type="GO" id="GO:0005634">
    <property type="term" value="C:nucleus"/>
    <property type="evidence" value="ECO:0007669"/>
    <property type="project" value="TreeGrafter"/>
</dbReference>
<evidence type="ECO:0000256" key="10">
    <source>
        <dbReference type="ARBA" id="ARBA00048977"/>
    </source>
</evidence>
<dbReference type="Gene3D" id="1.10.510.10">
    <property type="entry name" value="Transferase(Phosphotransferase) domain 1"/>
    <property type="match status" value="1"/>
</dbReference>
<dbReference type="InterPro" id="IPR050339">
    <property type="entry name" value="CC_SR_Kinase"/>
</dbReference>
<feature type="domain" description="Protein kinase" evidence="12">
    <location>
        <begin position="33"/>
        <end position="341"/>
    </location>
</feature>
<evidence type="ECO:0000256" key="3">
    <source>
        <dbReference type="ARBA" id="ARBA00022679"/>
    </source>
</evidence>
<dbReference type="InterPro" id="IPR011009">
    <property type="entry name" value="Kinase-like_dom_sf"/>
</dbReference>
<keyword evidence="5" id="KW-0418">Kinase</keyword>
<evidence type="ECO:0000256" key="2">
    <source>
        <dbReference type="ARBA" id="ARBA00022527"/>
    </source>
</evidence>
<dbReference type="EMBL" id="MN740790">
    <property type="protein sequence ID" value="QHU11838.1"/>
    <property type="molecule type" value="Genomic_DNA"/>
</dbReference>
<evidence type="ECO:0000256" key="9">
    <source>
        <dbReference type="ARBA" id="ARBA00048659"/>
    </source>
</evidence>
<keyword evidence="3" id="KW-0808">Transferase</keyword>
<dbReference type="SMART" id="SM00220">
    <property type="entry name" value="S_TKc"/>
    <property type="match status" value="1"/>
</dbReference>
<evidence type="ECO:0000313" key="13">
    <source>
        <dbReference type="EMBL" id="QHU11838.1"/>
    </source>
</evidence>
<evidence type="ECO:0000256" key="5">
    <source>
        <dbReference type="ARBA" id="ARBA00022777"/>
    </source>
</evidence>
<comment type="catalytic activity">
    <reaction evidence="9">
        <text>L-threonyl-[protein] + ATP = O-phospho-L-threonyl-[protein] + ADP + H(+)</text>
        <dbReference type="Rhea" id="RHEA:46608"/>
        <dbReference type="Rhea" id="RHEA-COMP:11060"/>
        <dbReference type="Rhea" id="RHEA-COMP:11605"/>
        <dbReference type="ChEBI" id="CHEBI:15378"/>
        <dbReference type="ChEBI" id="CHEBI:30013"/>
        <dbReference type="ChEBI" id="CHEBI:30616"/>
        <dbReference type="ChEBI" id="CHEBI:61977"/>
        <dbReference type="ChEBI" id="CHEBI:456216"/>
        <dbReference type="EC" id="2.7.11.1"/>
    </reaction>
    <physiologicalReaction direction="left-to-right" evidence="9">
        <dbReference type="Rhea" id="RHEA:46609"/>
    </physiologicalReaction>
</comment>
<dbReference type="PROSITE" id="PS50011">
    <property type="entry name" value="PROTEIN_KINASE_DOM"/>
    <property type="match status" value="1"/>
</dbReference>
<keyword evidence="4" id="KW-0547">Nucleotide-binding</keyword>
<comment type="similarity">
    <text evidence="8">Belongs to the protein kinase superfamily. Ser/Thr protein kinase family. GCN2 subfamily.</text>
</comment>
<evidence type="ECO:0000259" key="12">
    <source>
        <dbReference type="PROSITE" id="PS50011"/>
    </source>
</evidence>
<dbReference type="SUPFAM" id="SSF56112">
    <property type="entry name" value="Protein kinase-like (PK-like)"/>
    <property type="match status" value="1"/>
</dbReference>
<dbReference type="AlphaFoldDB" id="A0A6C0K6G2"/>
<dbReference type="InterPro" id="IPR008271">
    <property type="entry name" value="Ser/Thr_kinase_AS"/>
</dbReference>
<evidence type="ECO:0000256" key="7">
    <source>
        <dbReference type="ARBA" id="ARBA00023193"/>
    </source>
</evidence>
<dbReference type="InterPro" id="IPR000719">
    <property type="entry name" value="Prot_kinase_dom"/>
</dbReference>
<dbReference type="GO" id="GO:0017148">
    <property type="term" value="P:negative regulation of translation"/>
    <property type="evidence" value="ECO:0007669"/>
    <property type="project" value="UniProtKB-KW"/>
</dbReference>
<dbReference type="PANTHER" id="PTHR11042:SF160">
    <property type="entry name" value="EUKARYOTIC TRANSLATION INITIATION FACTOR 2-ALPHA KINASE 1"/>
    <property type="match status" value="1"/>
</dbReference>
<reference evidence="13" key="1">
    <citation type="journal article" date="2020" name="Nature">
        <title>Giant virus diversity and host interactions through global metagenomics.</title>
        <authorList>
            <person name="Schulz F."/>
            <person name="Roux S."/>
            <person name="Paez-Espino D."/>
            <person name="Jungbluth S."/>
            <person name="Walsh D.A."/>
            <person name="Denef V.J."/>
            <person name="McMahon K.D."/>
            <person name="Konstantinidis K.T."/>
            <person name="Eloe-Fadrosh E.A."/>
            <person name="Kyrpides N.C."/>
            <person name="Woyke T."/>
        </authorList>
    </citation>
    <scope>NUCLEOTIDE SEQUENCE</scope>
    <source>
        <strain evidence="13">GVMAG-S-1101169-75</strain>
    </source>
</reference>
<comment type="catalytic activity">
    <reaction evidence="10">
        <text>L-seryl-[protein] + ATP = O-phospho-L-seryl-[protein] + ADP + H(+)</text>
        <dbReference type="Rhea" id="RHEA:17989"/>
        <dbReference type="Rhea" id="RHEA-COMP:9863"/>
        <dbReference type="Rhea" id="RHEA-COMP:11604"/>
        <dbReference type="ChEBI" id="CHEBI:15378"/>
        <dbReference type="ChEBI" id="CHEBI:29999"/>
        <dbReference type="ChEBI" id="CHEBI:30616"/>
        <dbReference type="ChEBI" id="CHEBI:83421"/>
        <dbReference type="ChEBI" id="CHEBI:456216"/>
        <dbReference type="EC" id="2.7.11.1"/>
    </reaction>
    <physiologicalReaction direction="left-to-right" evidence="10">
        <dbReference type="Rhea" id="RHEA:17990"/>
    </physiologicalReaction>
</comment>
<evidence type="ECO:0000256" key="11">
    <source>
        <dbReference type="SAM" id="MobiDB-lite"/>
    </source>
</evidence>
<evidence type="ECO:0000256" key="8">
    <source>
        <dbReference type="ARBA" id="ARBA00037982"/>
    </source>
</evidence>
<keyword evidence="6" id="KW-0067">ATP-binding</keyword>
<protein>
    <recommendedName>
        <fullName evidence="1">non-specific serine/threonine protein kinase</fullName>
        <ecNumber evidence="1">2.7.11.1</ecNumber>
    </recommendedName>
</protein>
<proteinExistence type="inferred from homology"/>
<dbReference type="GO" id="GO:0005737">
    <property type="term" value="C:cytoplasm"/>
    <property type="evidence" value="ECO:0007669"/>
    <property type="project" value="TreeGrafter"/>
</dbReference>